<dbReference type="AlphaFoldDB" id="A0A4Y9YHD3"/>
<feature type="compositionally biased region" description="Polar residues" evidence="1">
    <location>
        <begin position="38"/>
        <end position="47"/>
    </location>
</feature>
<keyword evidence="3" id="KW-1185">Reference proteome</keyword>
<feature type="compositionally biased region" description="Basic and acidic residues" evidence="1">
    <location>
        <begin position="147"/>
        <end position="159"/>
    </location>
</feature>
<feature type="compositionally biased region" description="Acidic residues" evidence="1">
    <location>
        <begin position="191"/>
        <end position="225"/>
    </location>
</feature>
<proteinExistence type="predicted"/>
<dbReference type="EMBL" id="SEOQ01000504">
    <property type="protein sequence ID" value="TFY61542.1"/>
    <property type="molecule type" value="Genomic_DNA"/>
</dbReference>
<comment type="caution">
    <text evidence="2">The sequence shown here is derived from an EMBL/GenBank/DDBJ whole genome shotgun (WGS) entry which is preliminary data.</text>
</comment>
<accession>A0A4Y9YHD3</accession>
<gene>
    <name evidence="2" type="ORF">EVG20_g7007</name>
</gene>
<organism evidence="2 3">
    <name type="scientific">Dentipellis fragilis</name>
    <dbReference type="NCBI Taxonomy" id="205917"/>
    <lineage>
        <taxon>Eukaryota</taxon>
        <taxon>Fungi</taxon>
        <taxon>Dikarya</taxon>
        <taxon>Basidiomycota</taxon>
        <taxon>Agaricomycotina</taxon>
        <taxon>Agaricomycetes</taxon>
        <taxon>Russulales</taxon>
        <taxon>Hericiaceae</taxon>
        <taxon>Dentipellis</taxon>
    </lineage>
</organism>
<sequence length="243" mass="26052">MACTSTPPRDMKELRPTTSTQNVLTPGTKLNAALGDTVTASAQTPKQNKTRAHVPENGPRVFLEMGAPASSQGREIRALPSRKNRAETPSKSQVTTSAPSSGTPLTARDPECAAGLTLSIPTAEKTPALRATATPTPDSDEEEEDTRESTIRLRKLERNLDELVKELQVLKASIGRPRPVGNSDSSSASSDVDEEWEDGSDDEGREDGADDEEREDRADSDDEGQENSSSGETGSTTEDEDQQ</sequence>
<feature type="compositionally biased region" description="Low complexity" evidence="1">
    <location>
        <begin position="226"/>
        <end position="236"/>
    </location>
</feature>
<feature type="compositionally biased region" description="Low complexity" evidence="1">
    <location>
        <begin position="126"/>
        <end position="137"/>
    </location>
</feature>
<evidence type="ECO:0000256" key="1">
    <source>
        <dbReference type="SAM" id="MobiDB-lite"/>
    </source>
</evidence>
<feature type="region of interest" description="Disordered" evidence="1">
    <location>
        <begin position="1"/>
        <end position="159"/>
    </location>
</feature>
<protein>
    <submittedName>
        <fullName evidence="2">Uncharacterized protein</fullName>
    </submittedName>
</protein>
<name>A0A4Y9YHD3_9AGAM</name>
<evidence type="ECO:0000313" key="2">
    <source>
        <dbReference type="EMBL" id="TFY61542.1"/>
    </source>
</evidence>
<feature type="compositionally biased region" description="Polar residues" evidence="1">
    <location>
        <begin position="87"/>
        <end position="104"/>
    </location>
</feature>
<evidence type="ECO:0000313" key="3">
    <source>
        <dbReference type="Proteomes" id="UP000298327"/>
    </source>
</evidence>
<dbReference type="OrthoDB" id="10667717at2759"/>
<dbReference type="Proteomes" id="UP000298327">
    <property type="component" value="Unassembled WGS sequence"/>
</dbReference>
<feature type="region of interest" description="Disordered" evidence="1">
    <location>
        <begin position="171"/>
        <end position="243"/>
    </location>
</feature>
<feature type="compositionally biased region" description="Polar residues" evidence="1">
    <location>
        <begin position="16"/>
        <end position="25"/>
    </location>
</feature>
<reference evidence="2 3" key="1">
    <citation type="submission" date="2019-02" db="EMBL/GenBank/DDBJ databases">
        <title>Genome sequencing of the rare red list fungi Dentipellis fragilis.</title>
        <authorList>
            <person name="Buettner E."/>
            <person name="Kellner H."/>
        </authorList>
    </citation>
    <scope>NUCLEOTIDE SEQUENCE [LARGE SCALE GENOMIC DNA]</scope>
    <source>
        <strain evidence="2 3">DSM 105465</strain>
    </source>
</reference>